<reference evidence="1 2" key="1">
    <citation type="submission" date="2015-05" db="EMBL/GenBank/DDBJ databases">
        <authorList>
            <person name="Tang B."/>
            <person name="Yu Y."/>
        </authorList>
    </citation>
    <scope>NUCLEOTIDE SEQUENCE [LARGE SCALE GENOMIC DNA]</scope>
    <source>
        <strain evidence="1 2">DSM 7029</strain>
    </source>
</reference>
<evidence type="ECO:0000313" key="1">
    <source>
        <dbReference type="EMBL" id="AKJ27973.1"/>
    </source>
</evidence>
<protein>
    <recommendedName>
        <fullName evidence="3">Response regulatory domain-containing protein</fullName>
    </recommendedName>
</protein>
<dbReference type="AlphaFoldDB" id="A0A0G3BJ00"/>
<evidence type="ECO:0008006" key="3">
    <source>
        <dbReference type="Google" id="ProtNLM"/>
    </source>
</evidence>
<dbReference type="Proteomes" id="UP000035352">
    <property type="component" value="Chromosome"/>
</dbReference>
<accession>A0A0G3BJ00</accession>
<dbReference type="EMBL" id="CP011371">
    <property type="protein sequence ID" value="AKJ27973.1"/>
    <property type="molecule type" value="Genomic_DNA"/>
</dbReference>
<dbReference type="InterPro" id="IPR011006">
    <property type="entry name" value="CheY-like_superfamily"/>
</dbReference>
<dbReference type="RefSeq" id="WP_047193940.1">
    <property type="nucleotide sequence ID" value="NZ_CP011371.1"/>
</dbReference>
<dbReference type="SUPFAM" id="SSF52172">
    <property type="entry name" value="CheY-like"/>
    <property type="match status" value="1"/>
</dbReference>
<proteinExistence type="predicted"/>
<dbReference type="KEGG" id="pbh:AAW51_1282"/>
<keyword evidence="2" id="KW-1185">Reference proteome</keyword>
<name>A0A0G3BJ00_9BURK</name>
<evidence type="ECO:0000313" key="2">
    <source>
        <dbReference type="Proteomes" id="UP000035352"/>
    </source>
</evidence>
<organism evidence="1 2">
    <name type="scientific">Caldimonas brevitalea</name>
    <dbReference type="NCBI Taxonomy" id="413882"/>
    <lineage>
        <taxon>Bacteria</taxon>
        <taxon>Pseudomonadati</taxon>
        <taxon>Pseudomonadota</taxon>
        <taxon>Betaproteobacteria</taxon>
        <taxon>Burkholderiales</taxon>
        <taxon>Sphaerotilaceae</taxon>
        <taxon>Caldimonas</taxon>
    </lineage>
</organism>
<sequence length="159" mass="16730">MHKPLSYTAGPGAGWAPSVLALSDNRAALAYIATACRRFEPRLHWVGCTSPAEALTEVERQPIDLVVVDLYAAASALLPVASDLCAALPVHAVLLVVGKPEHPVLHAPVPATVDAAVVWSDLSPWLASALPRVRCRVELAALRLDPPQETTVPAGLATL</sequence>
<gene>
    <name evidence="1" type="ORF">AAW51_1282</name>
</gene>